<dbReference type="InterPro" id="IPR029787">
    <property type="entry name" value="Nucleotide_cyclase"/>
</dbReference>
<comment type="caution">
    <text evidence="4">The sequence shown here is derived from an EMBL/GenBank/DDBJ whole genome shotgun (WGS) entry which is preliminary data.</text>
</comment>
<dbReference type="PROSITE" id="PS51832">
    <property type="entry name" value="HD_GYP"/>
    <property type="match status" value="1"/>
</dbReference>
<dbReference type="PROSITE" id="PS51831">
    <property type="entry name" value="HD"/>
    <property type="match status" value="1"/>
</dbReference>
<sequence length="270" mass="29816">IRNIDLSFRYGGEEFAIILPETRIDAAAKVAERMRKTIESKTSSRAMPITVSIGIASWPTDGVMKEEIIARADAALYRAKQAGRNRTCLSSELDKPETSKISAELETRPRALSIIYALAATVDAKDHYTYGHSRKVSDYSVAMAEALDLPQDRIATIRAASLLHDIGKVGIPDSILSKEGPLTDEEWEPVKIHPKLGVEILRHIIDLVNCLPSILHHHEHYNGRGYPSGLKGDSIPLEGRILAIADAYDAMTSPRPYREQLPAQSALEEL</sequence>
<gene>
    <name evidence="4" type="ORF">S12H4_35152</name>
</gene>
<dbReference type="CDD" id="cd00077">
    <property type="entry name" value="HDc"/>
    <property type="match status" value="1"/>
</dbReference>
<dbReference type="PANTHER" id="PTHR43155:SF2">
    <property type="entry name" value="CYCLIC DI-GMP PHOSPHODIESTERASE PA4108"/>
    <property type="match status" value="1"/>
</dbReference>
<dbReference type="Pfam" id="PF00990">
    <property type="entry name" value="GGDEF"/>
    <property type="match status" value="1"/>
</dbReference>
<evidence type="ECO:0000259" key="1">
    <source>
        <dbReference type="PROSITE" id="PS50887"/>
    </source>
</evidence>
<evidence type="ECO:0008006" key="5">
    <source>
        <dbReference type="Google" id="ProtNLM"/>
    </source>
</evidence>
<dbReference type="SMART" id="SM00471">
    <property type="entry name" value="HDc"/>
    <property type="match status" value="1"/>
</dbReference>
<dbReference type="InterPro" id="IPR003607">
    <property type="entry name" value="HD/PDEase_dom"/>
</dbReference>
<organism evidence="4">
    <name type="scientific">marine sediment metagenome</name>
    <dbReference type="NCBI Taxonomy" id="412755"/>
    <lineage>
        <taxon>unclassified sequences</taxon>
        <taxon>metagenomes</taxon>
        <taxon>ecological metagenomes</taxon>
    </lineage>
</organism>
<dbReference type="SMART" id="SM00267">
    <property type="entry name" value="GGDEF"/>
    <property type="match status" value="1"/>
</dbReference>
<dbReference type="AlphaFoldDB" id="X1SUA5"/>
<dbReference type="CDD" id="cd01949">
    <property type="entry name" value="GGDEF"/>
    <property type="match status" value="1"/>
</dbReference>
<feature type="non-terminal residue" evidence="4">
    <location>
        <position position="1"/>
    </location>
</feature>
<feature type="non-terminal residue" evidence="4">
    <location>
        <position position="270"/>
    </location>
</feature>
<reference evidence="4" key="1">
    <citation type="journal article" date="2014" name="Front. Microbiol.">
        <title>High frequency of phylogenetically diverse reductive dehalogenase-homologous genes in deep subseafloor sedimentary metagenomes.</title>
        <authorList>
            <person name="Kawai M."/>
            <person name="Futagami T."/>
            <person name="Toyoda A."/>
            <person name="Takaki Y."/>
            <person name="Nishi S."/>
            <person name="Hori S."/>
            <person name="Arai W."/>
            <person name="Tsubouchi T."/>
            <person name="Morono Y."/>
            <person name="Uchiyama I."/>
            <person name="Ito T."/>
            <person name="Fujiyama A."/>
            <person name="Inagaki F."/>
            <person name="Takami H."/>
        </authorList>
    </citation>
    <scope>NUCLEOTIDE SEQUENCE</scope>
    <source>
        <strain evidence="4">Expedition CK06-06</strain>
    </source>
</reference>
<dbReference type="InterPro" id="IPR037522">
    <property type="entry name" value="HD_GYP_dom"/>
</dbReference>
<protein>
    <recommendedName>
        <fullName evidence="5">Diguanylate cyclase</fullName>
    </recommendedName>
</protein>
<dbReference type="InterPro" id="IPR006674">
    <property type="entry name" value="HD_domain"/>
</dbReference>
<feature type="domain" description="GGDEF" evidence="1">
    <location>
        <begin position="1"/>
        <end position="92"/>
    </location>
</feature>
<dbReference type="InterPro" id="IPR043128">
    <property type="entry name" value="Rev_trsase/Diguanyl_cyclase"/>
</dbReference>
<evidence type="ECO:0000259" key="3">
    <source>
        <dbReference type="PROSITE" id="PS51832"/>
    </source>
</evidence>
<dbReference type="Gene3D" id="3.30.70.270">
    <property type="match status" value="1"/>
</dbReference>
<feature type="domain" description="HD" evidence="2">
    <location>
        <begin position="129"/>
        <end position="251"/>
    </location>
</feature>
<dbReference type="EMBL" id="BARW01020855">
    <property type="protein sequence ID" value="GAI96513.1"/>
    <property type="molecule type" value="Genomic_DNA"/>
</dbReference>
<dbReference type="Pfam" id="PF13487">
    <property type="entry name" value="HD_5"/>
    <property type="match status" value="1"/>
</dbReference>
<evidence type="ECO:0000313" key="4">
    <source>
        <dbReference type="EMBL" id="GAI96513.1"/>
    </source>
</evidence>
<feature type="domain" description="HD-GYP" evidence="3">
    <location>
        <begin position="107"/>
        <end position="270"/>
    </location>
</feature>
<name>X1SUA5_9ZZZZ</name>
<dbReference type="InterPro" id="IPR000160">
    <property type="entry name" value="GGDEF_dom"/>
</dbReference>
<dbReference type="SUPFAM" id="SSF109604">
    <property type="entry name" value="HD-domain/PDEase-like"/>
    <property type="match status" value="1"/>
</dbReference>
<evidence type="ECO:0000259" key="2">
    <source>
        <dbReference type="PROSITE" id="PS51831"/>
    </source>
</evidence>
<dbReference type="SUPFAM" id="SSF55073">
    <property type="entry name" value="Nucleotide cyclase"/>
    <property type="match status" value="1"/>
</dbReference>
<dbReference type="NCBIfam" id="TIGR00254">
    <property type="entry name" value="GGDEF"/>
    <property type="match status" value="1"/>
</dbReference>
<dbReference type="PROSITE" id="PS50887">
    <property type="entry name" value="GGDEF"/>
    <property type="match status" value="1"/>
</dbReference>
<accession>X1SUA5</accession>
<proteinExistence type="predicted"/>
<dbReference type="Gene3D" id="1.10.3210.10">
    <property type="entry name" value="Hypothetical protein af1432"/>
    <property type="match status" value="1"/>
</dbReference>
<dbReference type="PANTHER" id="PTHR43155">
    <property type="entry name" value="CYCLIC DI-GMP PHOSPHODIESTERASE PA4108-RELATED"/>
    <property type="match status" value="1"/>
</dbReference>